<keyword evidence="2" id="KW-1185">Reference proteome</keyword>
<gene>
    <name evidence="1" type="ORF">C8D89_10467</name>
</gene>
<name>A0A2U1FFE4_9PSEU</name>
<dbReference type="Proteomes" id="UP000245639">
    <property type="component" value="Unassembled WGS sequence"/>
</dbReference>
<dbReference type="EMBL" id="QEKW01000004">
    <property type="protein sequence ID" value="PVZ10856.1"/>
    <property type="molecule type" value="Genomic_DNA"/>
</dbReference>
<protein>
    <submittedName>
        <fullName evidence="1">Uncharacterized protein</fullName>
    </submittedName>
</protein>
<sequence>MAGTTCSTNGSAVRRVWAMTRGIDAALLARFPELLTEPTD</sequence>
<evidence type="ECO:0000313" key="2">
    <source>
        <dbReference type="Proteomes" id="UP000245639"/>
    </source>
</evidence>
<comment type="caution">
    <text evidence="1">The sequence shown here is derived from an EMBL/GenBank/DDBJ whole genome shotgun (WGS) entry which is preliminary data.</text>
</comment>
<accession>A0A2U1FFE4</accession>
<reference evidence="1 2" key="1">
    <citation type="submission" date="2018-04" db="EMBL/GenBank/DDBJ databases">
        <title>Genomic Encyclopedia of Type Strains, Phase IV (KMG-IV): sequencing the most valuable type-strain genomes for metagenomic binning, comparative biology and taxonomic classification.</title>
        <authorList>
            <person name="Goeker M."/>
        </authorList>
    </citation>
    <scope>NUCLEOTIDE SEQUENCE [LARGE SCALE GENOMIC DNA]</scope>
    <source>
        <strain evidence="1 2">DSM 45771</strain>
    </source>
</reference>
<evidence type="ECO:0000313" key="1">
    <source>
        <dbReference type="EMBL" id="PVZ10856.1"/>
    </source>
</evidence>
<dbReference type="AlphaFoldDB" id="A0A2U1FFE4"/>
<proteinExistence type="predicted"/>
<organism evidence="1 2">
    <name type="scientific">Actinomycetospora cinnamomea</name>
    <dbReference type="NCBI Taxonomy" id="663609"/>
    <lineage>
        <taxon>Bacteria</taxon>
        <taxon>Bacillati</taxon>
        <taxon>Actinomycetota</taxon>
        <taxon>Actinomycetes</taxon>
        <taxon>Pseudonocardiales</taxon>
        <taxon>Pseudonocardiaceae</taxon>
        <taxon>Actinomycetospora</taxon>
    </lineage>
</organism>